<dbReference type="Pfam" id="PF07362">
    <property type="entry name" value="CcdA"/>
    <property type="match status" value="1"/>
</dbReference>
<sequence>MILASQKAEKITVTIPYELKEKLYALKNEFQTSMSAIYKEALKAYVKQKEQERWKKAVVLMEQEYEGNPELTDWLDFEEDFYDYKTV</sequence>
<dbReference type="InterPro" id="IPR009956">
    <property type="entry name" value="Post-segregation_anti-tox_CcdA"/>
</dbReference>
<dbReference type="InterPro" id="IPR013321">
    <property type="entry name" value="Arc_rbn_hlx_hlx"/>
</dbReference>
<accession>A0A1W1CNG7</accession>
<keyword evidence="1" id="KW-1277">Toxin-antitoxin system</keyword>
<dbReference type="AlphaFoldDB" id="A0A1W1CNG7"/>
<evidence type="ECO:0000256" key="1">
    <source>
        <dbReference type="ARBA" id="ARBA00022649"/>
    </source>
</evidence>
<name>A0A1W1CNG7_9ZZZZ</name>
<organism evidence="2">
    <name type="scientific">hydrothermal vent metagenome</name>
    <dbReference type="NCBI Taxonomy" id="652676"/>
    <lineage>
        <taxon>unclassified sequences</taxon>
        <taxon>metagenomes</taxon>
        <taxon>ecological metagenomes</taxon>
    </lineage>
</organism>
<evidence type="ECO:0008006" key="3">
    <source>
        <dbReference type="Google" id="ProtNLM"/>
    </source>
</evidence>
<dbReference type="Gene3D" id="1.10.1220.10">
    <property type="entry name" value="Met repressor-like"/>
    <property type="match status" value="1"/>
</dbReference>
<reference evidence="2" key="1">
    <citation type="submission" date="2016-10" db="EMBL/GenBank/DDBJ databases">
        <authorList>
            <person name="de Groot N.N."/>
        </authorList>
    </citation>
    <scope>NUCLEOTIDE SEQUENCE</scope>
</reference>
<dbReference type="EMBL" id="FPHE01000161">
    <property type="protein sequence ID" value="SFV67242.1"/>
    <property type="molecule type" value="Genomic_DNA"/>
</dbReference>
<proteinExistence type="predicted"/>
<protein>
    <recommendedName>
        <fullName evidence="3">Ribbon-helix-helix protein CopG domain-containing protein</fullName>
    </recommendedName>
</protein>
<dbReference type="GO" id="GO:0006355">
    <property type="term" value="P:regulation of DNA-templated transcription"/>
    <property type="evidence" value="ECO:0007669"/>
    <property type="project" value="InterPro"/>
</dbReference>
<evidence type="ECO:0000313" key="2">
    <source>
        <dbReference type="EMBL" id="SFV67242.1"/>
    </source>
</evidence>
<gene>
    <name evidence="2" type="ORF">MNB_SV-12-493</name>
</gene>